<dbReference type="GO" id="GO:0006281">
    <property type="term" value="P:DNA repair"/>
    <property type="evidence" value="ECO:0007669"/>
    <property type="project" value="UniProtKB-KW"/>
</dbReference>
<evidence type="ECO:0000256" key="12">
    <source>
        <dbReference type="ARBA" id="ARBA00023204"/>
    </source>
</evidence>
<evidence type="ECO:0000256" key="1">
    <source>
        <dbReference type="ARBA" id="ARBA00004123"/>
    </source>
</evidence>
<dbReference type="Gene3D" id="1.10.8.60">
    <property type="match status" value="1"/>
</dbReference>
<keyword evidence="10" id="KW-0010">Activator</keyword>
<protein>
    <recommendedName>
        <fullName evidence="15">RuvB-like helicase</fullName>
        <ecNumber evidence="15">3.6.4.12</ecNumber>
    </recommendedName>
</protein>
<sequence length="460" mass="50495">MSIQTSNPDESLKSLSLIAAHSHITGLGLDEHLQPRESSEGMVGQLQARRAAGIILKMVQNGTIAGRAILVAGPPSTGKTAMAMGLSQSLGKDVPFTAIAGSEIFSLELSKTEVLTQAFRRCIGVKIKEETELIEGEVVEIQIDRSITGGHKQGKLTIKTTDMETIYELGSKMIDGLTKEKVLAGDVISIDKASGKISKLGRSFARSRDYDAMGADTRFVQCPEGELQKRKTVVHTVSLHEIDVINSRSQGFLALFTGDTGEIRSEVREQINTKVAEWKEEGKAEIVPGVLFIDEVHMLDIECFSFINRALEDEFAPIIMMATNKGISKTRGTNYKSPHGLPVDLLDRSIIITTQGYNEQDIKTILSIRAQEEEVELTNEALDLLTKIGGETSLRYSSNLISVAQQLSLKRKATQVDVNDVQRSYLLFLDSSRSVKYVQENNSQYIDDQGNVGDPMDTSE</sequence>
<keyword evidence="13 15" id="KW-0539">Nucleus</keyword>
<dbReference type="InterPro" id="IPR027238">
    <property type="entry name" value="RuvB-like"/>
</dbReference>
<evidence type="ECO:0000259" key="16">
    <source>
        <dbReference type="SMART" id="SM00382"/>
    </source>
</evidence>
<comment type="catalytic activity">
    <reaction evidence="14 15">
        <text>ATP + H2O = ADP + phosphate + H(+)</text>
        <dbReference type="Rhea" id="RHEA:13065"/>
        <dbReference type="ChEBI" id="CHEBI:15377"/>
        <dbReference type="ChEBI" id="CHEBI:15378"/>
        <dbReference type="ChEBI" id="CHEBI:30616"/>
        <dbReference type="ChEBI" id="CHEBI:43474"/>
        <dbReference type="ChEBI" id="CHEBI:456216"/>
        <dbReference type="EC" id="3.6.4.12"/>
    </reaction>
</comment>
<dbReference type="Gene3D" id="2.40.50.360">
    <property type="entry name" value="RuvB-like helicase, domain II"/>
    <property type="match status" value="1"/>
</dbReference>
<keyword evidence="5 15" id="KW-0378">Hydrolase</keyword>
<dbReference type="EMBL" id="BDGX01000040">
    <property type="protein sequence ID" value="GAV54584.1"/>
    <property type="molecule type" value="Genomic_DNA"/>
</dbReference>
<keyword evidence="6 15" id="KW-0347">Helicase</keyword>
<dbReference type="InterPro" id="IPR027417">
    <property type="entry name" value="P-loop_NTPase"/>
</dbReference>
<comment type="function">
    <text evidence="15">DNA helicase participates in several chromatin remodeling complexes, including the SWR1 and the INO80 complexes.</text>
</comment>
<dbReference type="InterPro" id="IPR042487">
    <property type="entry name" value="RuvBL1/2_DNA/RNA_bd_dom"/>
</dbReference>
<keyword evidence="11 15" id="KW-0804">Transcription</keyword>
<evidence type="ECO:0000256" key="14">
    <source>
        <dbReference type="ARBA" id="ARBA00047995"/>
    </source>
</evidence>
<dbReference type="GO" id="GO:0005524">
    <property type="term" value="F:ATP binding"/>
    <property type="evidence" value="ECO:0007669"/>
    <property type="project" value="UniProtKB-KW"/>
</dbReference>
<dbReference type="FunFam" id="3.40.50.300:FF:002221">
    <property type="entry name" value="RuvB-like 2"/>
    <property type="match status" value="2"/>
</dbReference>
<comment type="subcellular location">
    <subcellularLocation>
        <location evidence="1 15">Nucleus</location>
    </subcellularLocation>
</comment>
<keyword evidence="7 15" id="KW-0067">ATP-binding</keyword>
<evidence type="ECO:0000256" key="3">
    <source>
        <dbReference type="ARBA" id="ARBA00022741"/>
    </source>
</evidence>
<dbReference type="EC" id="3.6.4.12" evidence="15"/>
<organism evidence="17 18">
    <name type="scientific">Zygosaccharomyces rouxii</name>
    <dbReference type="NCBI Taxonomy" id="4956"/>
    <lineage>
        <taxon>Eukaryota</taxon>
        <taxon>Fungi</taxon>
        <taxon>Dikarya</taxon>
        <taxon>Ascomycota</taxon>
        <taxon>Saccharomycotina</taxon>
        <taxon>Saccharomycetes</taxon>
        <taxon>Saccharomycetales</taxon>
        <taxon>Saccharomycetaceae</taxon>
        <taxon>Zygosaccharomyces</taxon>
    </lineage>
</organism>
<evidence type="ECO:0000256" key="5">
    <source>
        <dbReference type="ARBA" id="ARBA00022801"/>
    </source>
</evidence>
<evidence type="ECO:0000256" key="10">
    <source>
        <dbReference type="ARBA" id="ARBA00023159"/>
    </source>
</evidence>
<name>A0A1Q3AFR8_ZYGRO</name>
<dbReference type="GO" id="GO:0000492">
    <property type="term" value="P:box C/D snoRNP assembly"/>
    <property type="evidence" value="ECO:0007669"/>
    <property type="project" value="UniProtKB-ARBA"/>
</dbReference>
<dbReference type="Pfam" id="PF17856">
    <property type="entry name" value="TIP49_C"/>
    <property type="match status" value="1"/>
</dbReference>
<dbReference type="Proteomes" id="UP000187013">
    <property type="component" value="Unassembled WGS sequence"/>
</dbReference>
<evidence type="ECO:0000256" key="11">
    <source>
        <dbReference type="ARBA" id="ARBA00023163"/>
    </source>
</evidence>
<keyword evidence="9 15" id="KW-0805">Transcription regulation</keyword>
<keyword evidence="12 15" id="KW-0234">DNA repair</keyword>
<dbReference type="GO" id="GO:0016887">
    <property type="term" value="F:ATP hydrolysis activity"/>
    <property type="evidence" value="ECO:0007669"/>
    <property type="project" value="RHEA"/>
</dbReference>
<feature type="domain" description="AAA+ ATPase" evidence="16">
    <location>
        <begin position="65"/>
        <end position="356"/>
    </location>
</feature>
<dbReference type="AlphaFoldDB" id="A0A1Q3AFR8"/>
<dbReference type="InterPro" id="IPR003593">
    <property type="entry name" value="AAA+_ATPase"/>
</dbReference>
<dbReference type="FunFam" id="2.40.50.360:FF:000002">
    <property type="entry name" value="RuvB-like helicase"/>
    <property type="match status" value="1"/>
</dbReference>
<evidence type="ECO:0000256" key="8">
    <source>
        <dbReference type="ARBA" id="ARBA00022853"/>
    </source>
</evidence>
<dbReference type="InterPro" id="IPR041048">
    <property type="entry name" value="RuvB-like_C"/>
</dbReference>
<dbReference type="GO" id="GO:0006338">
    <property type="term" value="P:chromatin remodeling"/>
    <property type="evidence" value="ECO:0007669"/>
    <property type="project" value="UniProtKB-ARBA"/>
</dbReference>
<dbReference type="Pfam" id="PF06068">
    <property type="entry name" value="TIP49"/>
    <property type="match status" value="1"/>
</dbReference>
<evidence type="ECO:0000256" key="15">
    <source>
        <dbReference type="RuleBase" id="RU363048"/>
    </source>
</evidence>
<dbReference type="Gene3D" id="3.40.50.300">
    <property type="entry name" value="P-loop containing nucleotide triphosphate hydrolases"/>
    <property type="match status" value="1"/>
</dbReference>
<evidence type="ECO:0000256" key="13">
    <source>
        <dbReference type="ARBA" id="ARBA00023242"/>
    </source>
</evidence>
<dbReference type="SMART" id="SM00382">
    <property type="entry name" value="AAA"/>
    <property type="match status" value="1"/>
</dbReference>
<dbReference type="GO" id="GO:0031011">
    <property type="term" value="C:Ino80 complex"/>
    <property type="evidence" value="ECO:0007669"/>
    <property type="project" value="UniProtKB-ARBA"/>
</dbReference>
<evidence type="ECO:0000256" key="9">
    <source>
        <dbReference type="ARBA" id="ARBA00023015"/>
    </source>
</evidence>
<comment type="similarity">
    <text evidence="2 15">Belongs to the RuvB family.</text>
</comment>
<keyword evidence="4 15" id="KW-0227">DNA damage</keyword>
<accession>A0A1Q3AFR8</accession>
<dbReference type="OrthoDB" id="10060499at2759"/>
<dbReference type="PANTHER" id="PTHR11093">
    <property type="entry name" value="RUVB-RELATED REPTIN AND PONTIN"/>
    <property type="match status" value="1"/>
</dbReference>
<keyword evidence="3 15" id="KW-0547">Nucleotide-binding</keyword>
<comment type="caution">
    <text evidence="17">The sequence shown here is derived from an EMBL/GenBank/DDBJ whole genome shotgun (WGS) entry which is preliminary data.</text>
</comment>
<gene>
    <name evidence="17" type="ORF">ZYGR_0AN00520</name>
</gene>
<evidence type="ECO:0000256" key="2">
    <source>
        <dbReference type="ARBA" id="ARBA00007519"/>
    </source>
</evidence>
<dbReference type="GO" id="GO:0097255">
    <property type="term" value="C:R2TP complex"/>
    <property type="evidence" value="ECO:0007669"/>
    <property type="project" value="UniProtKB-ARBA"/>
</dbReference>
<dbReference type="GO" id="GO:0000812">
    <property type="term" value="C:Swr1 complex"/>
    <property type="evidence" value="ECO:0007669"/>
    <property type="project" value="UniProtKB-ARBA"/>
</dbReference>
<keyword evidence="8 15" id="KW-0156">Chromatin regulator</keyword>
<reference evidence="17 18" key="1">
    <citation type="submission" date="2016-08" db="EMBL/GenBank/DDBJ databases">
        <title>Draft genome sequence of allopolyploid Zygosaccharomyces rouxii.</title>
        <authorList>
            <person name="Watanabe J."/>
            <person name="Uehara K."/>
            <person name="Mogi Y."/>
            <person name="Tsukioka Y."/>
        </authorList>
    </citation>
    <scope>NUCLEOTIDE SEQUENCE [LARGE SCALE GENOMIC DNA]</scope>
    <source>
        <strain evidence="17 18">NBRC 110957</strain>
    </source>
</reference>
<evidence type="ECO:0000256" key="7">
    <source>
        <dbReference type="ARBA" id="ARBA00022840"/>
    </source>
</evidence>
<evidence type="ECO:0000256" key="4">
    <source>
        <dbReference type="ARBA" id="ARBA00022763"/>
    </source>
</evidence>
<evidence type="ECO:0000313" key="17">
    <source>
        <dbReference type="EMBL" id="GAV54584.1"/>
    </source>
</evidence>
<evidence type="ECO:0000256" key="6">
    <source>
        <dbReference type="ARBA" id="ARBA00022806"/>
    </source>
</evidence>
<dbReference type="SUPFAM" id="SSF52540">
    <property type="entry name" value="P-loop containing nucleoside triphosphate hydrolases"/>
    <property type="match status" value="1"/>
</dbReference>
<evidence type="ECO:0000313" key="18">
    <source>
        <dbReference type="Proteomes" id="UP000187013"/>
    </source>
</evidence>
<dbReference type="InterPro" id="IPR010339">
    <property type="entry name" value="TIP49_P-loop"/>
</dbReference>
<dbReference type="FunFam" id="1.10.8.60:FF:000010">
    <property type="entry name" value="RuvB-like helicase"/>
    <property type="match status" value="1"/>
</dbReference>
<dbReference type="GO" id="GO:0043139">
    <property type="term" value="F:5'-3' DNA helicase activity"/>
    <property type="evidence" value="ECO:0007669"/>
    <property type="project" value="UniProtKB-ARBA"/>
</dbReference>
<proteinExistence type="inferred from homology"/>